<organism evidence="1 2">
    <name type="scientific">Streptomyces bacillaris</name>
    <dbReference type="NCBI Taxonomy" id="68179"/>
    <lineage>
        <taxon>Bacteria</taxon>
        <taxon>Bacillati</taxon>
        <taxon>Actinomycetota</taxon>
        <taxon>Actinomycetes</taxon>
        <taxon>Kitasatosporales</taxon>
        <taxon>Streptomycetaceae</taxon>
        <taxon>Streptomyces</taxon>
    </lineage>
</organism>
<evidence type="ECO:0000313" key="2">
    <source>
        <dbReference type="Proteomes" id="UP001598300"/>
    </source>
</evidence>
<reference evidence="1 2" key="1">
    <citation type="submission" date="2024-09" db="EMBL/GenBank/DDBJ databases">
        <title>The Natural Products Discovery Center: Release of the First 8490 Sequenced Strains for Exploring Actinobacteria Biosynthetic Diversity.</title>
        <authorList>
            <person name="Kalkreuter E."/>
            <person name="Kautsar S.A."/>
            <person name="Yang D."/>
            <person name="Bader C.D."/>
            <person name="Teijaro C.N."/>
            <person name="Fluegel L."/>
            <person name="Davis C.M."/>
            <person name="Simpson J.R."/>
            <person name="Lauterbach L."/>
            <person name="Steele A.D."/>
            <person name="Gui C."/>
            <person name="Meng S."/>
            <person name="Li G."/>
            <person name="Viehrig K."/>
            <person name="Ye F."/>
            <person name="Su P."/>
            <person name="Kiefer A.F."/>
            <person name="Nichols A."/>
            <person name="Cepeda A.J."/>
            <person name="Yan W."/>
            <person name="Fan B."/>
            <person name="Jiang Y."/>
            <person name="Adhikari A."/>
            <person name="Zheng C.-J."/>
            <person name="Schuster L."/>
            <person name="Cowan T.M."/>
            <person name="Smanski M.J."/>
            <person name="Chevrette M.G."/>
            <person name="De Carvalho L.P.S."/>
            <person name="Shen B."/>
        </authorList>
    </citation>
    <scope>NUCLEOTIDE SEQUENCE [LARGE SCALE GENOMIC DNA]</scope>
    <source>
        <strain evidence="1 2">NPDC058584</strain>
    </source>
</reference>
<comment type="caution">
    <text evidence="1">The sequence shown here is derived from an EMBL/GenBank/DDBJ whole genome shotgun (WGS) entry which is preliminary data.</text>
</comment>
<dbReference type="Proteomes" id="UP001598300">
    <property type="component" value="Unassembled WGS sequence"/>
</dbReference>
<keyword evidence="2" id="KW-1185">Reference proteome</keyword>
<dbReference type="EMBL" id="JBHXPM010000008">
    <property type="protein sequence ID" value="MFD3956583.1"/>
    <property type="molecule type" value="Genomic_DNA"/>
</dbReference>
<protein>
    <submittedName>
        <fullName evidence="1">P22 phage major capsid protein family protein</fullName>
    </submittedName>
</protein>
<gene>
    <name evidence="1" type="ORF">ACFWR3_10905</name>
</gene>
<evidence type="ECO:0000313" key="1">
    <source>
        <dbReference type="EMBL" id="MFD3956583.1"/>
    </source>
</evidence>
<sequence>MADHAFQKYDKVAATALGLLESQVILANLVSRDSGAEFTGAKNDTVNIKRPARLNGSTEDIDRAGSREIDNEQLIEGNLAVRLDKHVYSAVDLTDAELTLDVNNYAAQVAGPQVQAVARIIEKAIAKAVQDNAAKVTGAGIELDKATGKENQAGSIRQAIIKARTQLNRSEVPTDGRVLAVGTDIEAALLNDPNLTKANEAGDSGALRNADLGRLLGFRVVATNNIDPKTMVAFHPSAYVLVNRAPIVPPSVKEGSSQSFEGFALRAIRDYNSKTASERSFISSYMGIGVVKDIAIDAKNGTAETMQRAVKVVATEKAATSPAKGE</sequence>
<name>A0ABW6DS05_9ACTN</name>
<dbReference type="RefSeq" id="WP_167372574.1">
    <property type="nucleotide sequence ID" value="NZ_JBHVRE010000019.1"/>
</dbReference>
<accession>A0ABW6DS05</accession>
<proteinExistence type="predicted"/>